<dbReference type="PANTHER" id="PTHR14095">
    <property type="entry name" value="PHOSPHATASE 2A REGULATORY SUBUNIT-RELATED"/>
    <property type="match status" value="1"/>
</dbReference>
<dbReference type="FunFam" id="1.10.238.220:FF:000001">
    <property type="entry name" value="Serine/threonine-protein phosphatase 2A regulatory subunit B'' subunit alpha"/>
    <property type="match status" value="1"/>
</dbReference>
<dbReference type="Pfam" id="PF17958">
    <property type="entry name" value="EF-hand_13"/>
    <property type="match status" value="1"/>
</dbReference>
<dbReference type="Proteomes" id="UP000014760">
    <property type="component" value="Unassembled WGS sequence"/>
</dbReference>
<dbReference type="InterPro" id="IPR048855">
    <property type="entry name" value="P2R3A_B_D_EF-hand"/>
</dbReference>
<sequence>MALKPVLKLKVDELFLRWLSEAETQTLLKANLRQILRGEPLQQPNYAIWPPKSETTRPQKRRRPPRRPLALRSPQTRHPSRSSAKKKRTTPPSAQNIPEFYFPSGRPNSQGNESLYLTRIREEFTKAEGGKLEKEQMEALCKACGFPHCMKGTLFTFVGGDRNGHVTLQAFLAVWRKMRLTCFDEASQFVRILAKPNCNYLEEDDMKPLVQDVVDTHPGLSFLHEAKEFHSRYVQTVISRIFYCVNRSWSGRITAAELRKSNLLQTLHLLDEEEDINQVMDFFSYEHFYVIYCKFWELDKDHDLSISREDLMRHADHAISTKMIDRIFSGAVTKNLPDGKMSYRDFVWFLISEEDKRHPTSIEYWFRCMDLDGDGIISLYEMEYFYEEQVQKMESLGIETLPFEDCVCQMIDMVRPREKGRITLMDLKACQMTPVFFDTFFNLDKYLEHEQRDPFANIRDIDGDEPEMSDWEKFAAEEYEILVAEEGASDAHNEEMRNVRG</sequence>
<evidence type="ECO:0000256" key="3">
    <source>
        <dbReference type="ARBA" id="ARBA00093310"/>
    </source>
</evidence>
<dbReference type="InterPro" id="IPR002048">
    <property type="entry name" value="EF_hand_dom"/>
</dbReference>
<evidence type="ECO:0000256" key="4">
    <source>
        <dbReference type="SAM" id="MobiDB-lite"/>
    </source>
</evidence>
<dbReference type="OMA" id="TEWDRYC"/>
<reference evidence="7" key="3">
    <citation type="submission" date="2015-06" db="UniProtKB">
        <authorList>
            <consortium name="EnsemblMetazoa"/>
        </authorList>
    </citation>
    <scope>IDENTIFICATION</scope>
</reference>
<dbReference type="Pfam" id="PF21161">
    <property type="entry name" value="P2R3B_EF-hand"/>
    <property type="match status" value="1"/>
</dbReference>
<dbReference type="HOGENOM" id="CLU_019589_2_0_1"/>
<dbReference type="PROSITE" id="PS50222">
    <property type="entry name" value="EF_HAND_2"/>
    <property type="match status" value="1"/>
</dbReference>
<feature type="compositionally biased region" description="Basic residues" evidence="4">
    <location>
        <begin position="78"/>
        <end position="89"/>
    </location>
</feature>
<evidence type="ECO:0000259" key="5">
    <source>
        <dbReference type="PROSITE" id="PS50222"/>
    </source>
</evidence>
<reference evidence="6 8" key="2">
    <citation type="journal article" date="2013" name="Nature">
        <title>Insights into bilaterian evolution from three spiralian genomes.</title>
        <authorList>
            <person name="Simakov O."/>
            <person name="Marletaz F."/>
            <person name="Cho S.J."/>
            <person name="Edsinger-Gonzales E."/>
            <person name="Havlak P."/>
            <person name="Hellsten U."/>
            <person name="Kuo D.H."/>
            <person name="Larsson T."/>
            <person name="Lv J."/>
            <person name="Arendt D."/>
            <person name="Savage R."/>
            <person name="Osoegawa K."/>
            <person name="de Jong P."/>
            <person name="Grimwood J."/>
            <person name="Chapman J.A."/>
            <person name="Shapiro H."/>
            <person name="Aerts A."/>
            <person name="Otillar R.P."/>
            <person name="Terry A.Y."/>
            <person name="Boore J.L."/>
            <person name="Grigoriev I.V."/>
            <person name="Lindberg D.R."/>
            <person name="Seaver E.C."/>
            <person name="Weisblat D.A."/>
            <person name="Putnam N.H."/>
            <person name="Rokhsar D.S."/>
        </authorList>
    </citation>
    <scope>NUCLEOTIDE SEQUENCE</scope>
    <source>
        <strain evidence="6 8">I ESC-2004</strain>
    </source>
</reference>
<evidence type="ECO:0000313" key="7">
    <source>
        <dbReference type="EnsemblMetazoa" id="CapteP225045"/>
    </source>
</evidence>
<dbReference type="PROSITE" id="PS00018">
    <property type="entry name" value="EF_HAND_1"/>
    <property type="match status" value="1"/>
</dbReference>
<dbReference type="STRING" id="283909.R7U4F0"/>
<dbReference type="Gene3D" id="1.10.238.220">
    <property type="match status" value="1"/>
</dbReference>
<evidence type="ECO:0000313" key="8">
    <source>
        <dbReference type="Proteomes" id="UP000014760"/>
    </source>
</evidence>
<gene>
    <name evidence="6" type="ORF">CAPTEDRAFT_225045</name>
</gene>
<dbReference type="AlphaFoldDB" id="R7U4F0"/>
<dbReference type="Pfam" id="PF13499">
    <property type="entry name" value="EF-hand_7"/>
    <property type="match status" value="1"/>
</dbReference>
<comment type="function">
    <text evidence="3">The B regulatory subunit might modulate substrate selectivity and catalytic activity, and might also direct the localization of the catalytic enzyme to a particular subcellular compartment.</text>
</comment>
<proteinExistence type="predicted"/>
<keyword evidence="8" id="KW-1185">Reference proteome</keyword>
<dbReference type="EMBL" id="KB305274">
    <property type="protein sequence ID" value="ELU01240.1"/>
    <property type="molecule type" value="Genomic_DNA"/>
</dbReference>
<dbReference type="InterPro" id="IPR011992">
    <property type="entry name" value="EF-hand-dom_pair"/>
</dbReference>
<dbReference type="GO" id="GO:0005509">
    <property type="term" value="F:calcium ion binding"/>
    <property type="evidence" value="ECO:0007669"/>
    <property type="project" value="InterPro"/>
</dbReference>
<dbReference type="EnsemblMetazoa" id="CapteT225045">
    <property type="protein sequence ID" value="CapteP225045"/>
    <property type="gene ID" value="CapteG225045"/>
</dbReference>
<dbReference type="FunFam" id="1.10.238.10:FF:000628">
    <property type="entry name" value="Serine/threonine-protein phosphatase 2A regulatory subunit B'' subunit beta"/>
    <property type="match status" value="1"/>
</dbReference>
<evidence type="ECO:0000256" key="1">
    <source>
        <dbReference type="ARBA" id="ARBA00022723"/>
    </source>
</evidence>
<dbReference type="InterPro" id="IPR041534">
    <property type="entry name" value="EF-hand_13"/>
</dbReference>
<organism evidence="6">
    <name type="scientific">Capitella teleta</name>
    <name type="common">Polychaete worm</name>
    <dbReference type="NCBI Taxonomy" id="283909"/>
    <lineage>
        <taxon>Eukaryota</taxon>
        <taxon>Metazoa</taxon>
        <taxon>Spiralia</taxon>
        <taxon>Lophotrochozoa</taxon>
        <taxon>Annelida</taxon>
        <taxon>Polychaeta</taxon>
        <taxon>Sedentaria</taxon>
        <taxon>Scolecida</taxon>
        <taxon>Capitellidae</taxon>
        <taxon>Capitella</taxon>
    </lineage>
</organism>
<dbReference type="OrthoDB" id="5586at2759"/>
<dbReference type="PANTHER" id="PTHR14095:SF0">
    <property type="entry name" value="MIP22305P"/>
    <property type="match status" value="1"/>
</dbReference>
<feature type="domain" description="EF-hand" evidence="5">
    <location>
        <begin position="357"/>
        <end position="392"/>
    </location>
</feature>
<evidence type="ECO:0000256" key="2">
    <source>
        <dbReference type="ARBA" id="ARBA00022837"/>
    </source>
</evidence>
<reference evidence="8" key="1">
    <citation type="submission" date="2012-12" db="EMBL/GenBank/DDBJ databases">
        <authorList>
            <person name="Hellsten U."/>
            <person name="Grimwood J."/>
            <person name="Chapman J.A."/>
            <person name="Shapiro H."/>
            <person name="Aerts A."/>
            <person name="Otillar R.P."/>
            <person name="Terry A.Y."/>
            <person name="Boore J.L."/>
            <person name="Simakov O."/>
            <person name="Marletaz F."/>
            <person name="Cho S.-J."/>
            <person name="Edsinger-Gonzales E."/>
            <person name="Havlak P."/>
            <person name="Kuo D.-H."/>
            <person name="Larsson T."/>
            <person name="Lv J."/>
            <person name="Arendt D."/>
            <person name="Savage R."/>
            <person name="Osoegawa K."/>
            <person name="de Jong P."/>
            <person name="Lindberg D.R."/>
            <person name="Seaver E.C."/>
            <person name="Weisblat D.A."/>
            <person name="Putnam N.H."/>
            <person name="Grigoriev I.V."/>
            <person name="Rokhsar D.S."/>
        </authorList>
    </citation>
    <scope>NUCLEOTIDE SEQUENCE</scope>
    <source>
        <strain evidence="8">I ESC-2004</strain>
    </source>
</reference>
<dbReference type="SUPFAM" id="SSF47473">
    <property type="entry name" value="EF-hand"/>
    <property type="match status" value="2"/>
</dbReference>
<accession>R7U4F0</accession>
<protein>
    <recommendedName>
        <fullName evidence="5">EF-hand domain-containing protein</fullName>
    </recommendedName>
</protein>
<name>R7U4F0_CAPTE</name>
<dbReference type="Gene3D" id="1.10.238.10">
    <property type="entry name" value="EF-hand"/>
    <property type="match status" value="1"/>
</dbReference>
<dbReference type="EMBL" id="AMQN01009374">
    <property type="status" value="NOT_ANNOTATED_CDS"/>
    <property type="molecule type" value="Genomic_DNA"/>
</dbReference>
<keyword evidence="2" id="KW-0106">Calcium</keyword>
<dbReference type="FunFam" id="1.10.238.230:FF:000001">
    <property type="entry name" value="Serine/threonine-protein phosphatase 2A regulatory subunit B'' subunit beta"/>
    <property type="match status" value="1"/>
</dbReference>
<keyword evidence="1" id="KW-0479">Metal-binding</keyword>
<dbReference type="Gene3D" id="1.10.238.230">
    <property type="match status" value="1"/>
</dbReference>
<evidence type="ECO:0000313" key="6">
    <source>
        <dbReference type="EMBL" id="ELU01240.1"/>
    </source>
</evidence>
<feature type="region of interest" description="Disordered" evidence="4">
    <location>
        <begin position="44"/>
        <end position="112"/>
    </location>
</feature>
<dbReference type="GO" id="GO:0019888">
    <property type="term" value="F:protein phosphatase regulator activity"/>
    <property type="evidence" value="ECO:0007669"/>
    <property type="project" value="TreeGrafter"/>
</dbReference>
<dbReference type="InterPro" id="IPR018247">
    <property type="entry name" value="EF_Hand_1_Ca_BS"/>
</dbReference>
<dbReference type="GO" id="GO:0000159">
    <property type="term" value="C:protein phosphatase type 2A complex"/>
    <property type="evidence" value="ECO:0007669"/>
    <property type="project" value="TreeGrafter"/>
</dbReference>